<name>A0A2P7ASG4_9HYPH</name>
<dbReference type="RefSeq" id="WP_106717934.1">
    <property type="nucleotide sequence ID" value="NZ_JACHXT010000003.1"/>
</dbReference>
<protein>
    <recommendedName>
        <fullName evidence="4">tRNA-guanine(15) transglycosylase-like domain-containing protein</fullName>
    </recommendedName>
</protein>
<dbReference type="Gene3D" id="3.20.20.105">
    <property type="entry name" value="Queuine tRNA-ribosyltransferase-like"/>
    <property type="match status" value="1"/>
</dbReference>
<dbReference type="AlphaFoldDB" id="A0A2P7ASG4"/>
<dbReference type="InterPro" id="IPR036511">
    <property type="entry name" value="TGT-like_sf"/>
</dbReference>
<dbReference type="Proteomes" id="UP000241158">
    <property type="component" value="Unassembled WGS sequence"/>
</dbReference>
<proteinExistence type="predicted"/>
<dbReference type="NCBIfam" id="NF041059">
    <property type="entry name" value="DpdA"/>
    <property type="match status" value="1"/>
</dbReference>
<dbReference type="GO" id="GO:0006400">
    <property type="term" value="P:tRNA modification"/>
    <property type="evidence" value="ECO:0007669"/>
    <property type="project" value="InterPro"/>
</dbReference>
<dbReference type="OrthoDB" id="233198at2"/>
<sequence length="455" mass="51058">MKFIFADSLDHVDPGYDFLRDRYSENRQPYWDDVYPHEIMGYAPYDGMLVSRGIVGGTAVGGKYTEAQAMRFRRDGARSFLRLDKPPFSQLPIFGDCGAFTYHKEERPPYTPEDTAEFYDDGRFTHGCSVDHIIFDFDEDLAGFEGGTEDARRRFDITLENAAEFKVSTRHMSGRFTPLGVIQGWSPGSMAEAARRLVAMGYDYLALGGTVPLKASQIKACLREIREAIPQSTRIHVLGFAKADEIETFEPFNITSFDTTSPLIRAFKDAKANYYLPNSAGKLNYYTAIRVPQALENPKLQRLAKRGALNQEELVKMERSALDALRAYDRNEAPIDDTLEAVLTYATPALMGAPLADLPGTRAVDELRARYRRTLEDRPWKACSCPICKALSIEVLIFRASNRNKRRGIHNLGVYKSLVNKLPSRSELHDEADIPGDTSKAKPDPHGSIVCSPCI</sequence>
<keyword evidence="3" id="KW-1185">Reference proteome</keyword>
<accession>A0A2P7ASG4</accession>
<organism evidence="2 3">
    <name type="scientific">Phyllobacterium endophyticum</name>
    <dbReference type="NCBI Taxonomy" id="1149773"/>
    <lineage>
        <taxon>Bacteria</taxon>
        <taxon>Pseudomonadati</taxon>
        <taxon>Pseudomonadota</taxon>
        <taxon>Alphaproteobacteria</taxon>
        <taxon>Hyphomicrobiales</taxon>
        <taxon>Phyllobacteriaceae</taxon>
        <taxon>Phyllobacterium</taxon>
    </lineage>
</organism>
<evidence type="ECO:0008006" key="4">
    <source>
        <dbReference type="Google" id="ProtNLM"/>
    </source>
</evidence>
<comment type="caution">
    <text evidence="2">The sequence shown here is derived from an EMBL/GenBank/DDBJ whole genome shotgun (WGS) entry which is preliminary data.</text>
</comment>
<dbReference type="SUPFAM" id="SSF51713">
    <property type="entry name" value="tRNA-guanine transglycosylase"/>
    <property type="match status" value="1"/>
</dbReference>
<evidence type="ECO:0000256" key="1">
    <source>
        <dbReference type="SAM" id="MobiDB-lite"/>
    </source>
</evidence>
<evidence type="ECO:0000313" key="3">
    <source>
        <dbReference type="Proteomes" id="UP000241158"/>
    </source>
</evidence>
<feature type="region of interest" description="Disordered" evidence="1">
    <location>
        <begin position="426"/>
        <end position="448"/>
    </location>
</feature>
<dbReference type="InterPro" id="IPR053537">
    <property type="entry name" value="DNA-guanine_TGase"/>
</dbReference>
<gene>
    <name evidence="2" type="ORF">CU100_18150</name>
</gene>
<reference evidence="3" key="1">
    <citation type="submission" date="2017-11" db="EMBL/GenBank/DDBJ databases">
        <authorList>
            <person name="Kuznetsova I."/>
            <person name="Sazanova A."/>
            <person name="Chirak E."/>
            <person name="Safronova V."/>
            <person name="Willems A."/>
        </authorList>
    </citation>
    <scope>NUCLEOTIDE SEQUENCE [LARGE SCALE GENOMIC DNA]</scope>
    <source>
        <strain evidence="3">PEPV15</strain>
    </source>
</reference>
<dbReference type="EMBL" id="PGGN01000003">
    <property type="protein sequence ID" value="PSH57168.1"/>
    <property type="molecule type" value="Genomic_DNA"/>
</dbReference>
<evidence type="ECO:0000313" key="2">
    <source>
        <dbReference type="EMBL" id="PSH57168.1"/>
    </source>
</evidence>